<dbReference type="STRING" id="151549.A0A4C1X1V3"/>
<dbReference type="InterPro" id="IPR011990">
    <property type="entry name" value="TPR-like_helical_dom_sf"/>
</dbReference>
<proteinExistence type="predicted"/>
<protein>
    <submittedName>
        <fullName evidence="1">SET domain-containing protein SmydA-8, isoform A</fullName>
    </submittedName>
</protein>
<dbReference type="Gene3D" id="1.25.40.10">
    <property type="entry name" value="Tetratricopeptide repeat domain"/>
    <property type="match status" value="1"/>
</dbReference>
<sequence>MTLAWIAQQRVQVRAAIPIKAGDVLHLSYTHSLSPTLFRREHLLESKFFSCDCSRCADPTELGTHMSTLKCSKCDDGTVMSTDPLDSQAAWKCSSTECAFTTSGTAVRKMLSVVQAEIDQLDLLEPGPAAVEQREAALKRYKSVFHPRHSLLLSMKLALAQLYGRVDGYSIDELPDIMLERKAEFCRALLKVFDVIAPGESRMRAMMLYELHAPLMFMARNEYSAGLMTQERLKERLQEPMQCLADAARILSREDPHSPEGITGKIAAQSVEQLKESVESL</sequence>
<organism evidence="1 2">
    <name type="scientific">Eumeta variegata</name>
    <name type="common">Bagworm moth</name>
    <name type="synonym">Eumeta japonica</name>
    <dbReference type="NCBI Taxonomy" id="151549"/>
    <lineage>
        <taxon>Eukaryota</taxon>
        <taxon>Metazoa</taxon>
        <taxon>Ecdysozoa</taxon>
        <taxon>Arthropoda</taxon>
        <taxon>Hexapoda</taxon>
        <taxon>Insecta</taxon>
        <taxon>Pterygota</taxon>
        <taxon>Neoptera</taxon>
        <taxon>Endopterygota</taxon>
        <taxon>Lepidoptera</taxon>
        <taxon>Glossata</taxon>
        <taxon>Ditrysia</taxon>
        <taxon>Tineoidea</taxon>
        <taxon>Psychidae</taxon>
        <taxon>Oiketicinae</taxon>
        <taxon>Eumeta</taxon>
    </lineage>
</organism>
<gene>
    <name evidence="1" type="primary">SmydA-8</name>
    <name evidence="1" type="ORF">EVAR_28914_1</name>
</gene>
<keyword evidence="2" id="KW-1185">Reference proteome</keyword>
<dbReference type="InterPro" id="IPR053010">
    <property type="entry name" value="SET_SmydA-8"/>
</dbReference>
<dbReference type="PANTHER" id="PTHR46455:SF7">
    <property type="entry name" value="RE12806P"/>
    <property type="match status" value="1"/>
</dbReference>
<accession>A0A4C1X1V3</accession>
<dbReference type="EMBL" id="BGZK01000689">
    <property type="protein sequence ID" value="GBP56334.1"/>
    <property type="molecule type" value="Genomic_DNA"/>
</dbReference>
<dbReference type="AlphaFoldDB" id="A0A4C1X1V3"/>
<dbReference type="Proteomes" id="UP000299102">
    <property type="component" value="Unassembled WGS sequence"/>
</dbReference>
<reference evidence="1 2" key="1">
    <citation type="journal article" date="2019" name="Commun. Biol.">
        <title>The bagworm genome reveals a unique fibroin gene that provides high tensile strength.</title>
        <authorList>
            <person name="Kono N."/>
            <person name="Nakamura H."/>
            <person name="Ohtoshi R."/>
            <person name="Tomita M."/>
            <person name="Numata K."/>
            <person name="Arakawa K."/>
        </authorList>
    </citation>
    <scope>NUCLEOTIDE SEQUENCE [LARGE SCALE GENOMIC DNA]</scope>
</reference>
<name>A0A4C1X1V3_EUMVA</name>
<evidence type="ECO:0000313" key="2">
    <source>
        <dbReference type="Proteomes" id="UP000299102"/>
    </source>
</evidence>
<dbReference type="OrthoDB" id="265717at2759"/>
<comment type="caution">
    <text evidence="1">The sequence shown here is derived from an EMBL/GenBank/DDBJ whole genome shotgun (WGS) entry which is preliminary data.</text>
</comment>
<evidence type="ECO:0000313" key="1">
    <source>
        <dbReference type="EMBL" id="GBP56334.1"/>
    </source>
</evidence>
<dbReference type="PANTHER" id="PTHR46455">
    <property type="entry name" value="SET AND MYND DOMAIN CONTAINING, ARTHROPOD-SPECIFIC, MEMBER 4, ISOFORM A"/>
    <property type="match status" value="1"/>
</dbReference>